<dbReference type="Pfam" id="PF01156">
    <property type="entry name" value="IU_nuc_hydro"/>
    <property type="match status" value="1"/>
</dbReference>
<dbReference type="AlphaFoldDB" id="A0A1G8KRD2"/>
<keyword evidence="1" id="KW-0732">Signal</keyword>
<evidence type="ECO:0000259" key="2">
    <source>
        <dbReference type="Pfam" id="PF01156"/>
    </source>
</evidence>
<feature type="signal peptide" evidence="1">
    <location>
        <begin position="1"/>
        <end position="21"/>
    </location>
</feature>
<dbReference type="SUPFAM" id="SSF53590">
    <property type="entry name" value="Nucleoside hydrolase"/>
    <property type="match status" value="1"/>
</dbReference>
<dbReference type="InterPro" id="IPR001910">
    <property type="entry name" value="Inosine/uridine_hydrolase_dom"/>
</dbReference>
<feature type="chain" id="PRO_5011718618" evidence="1">
    <location>
        <begin position="22"/>
        <end position="333"/>
    </location>
</feature>
<evidence type="ECO:0000256" key="1">
    <source>
        <dbReference type="SAM" id="SignalP"/>
    </source>
</evidence>
<accession>A0A1G8KRD2</accession>
<keyword evidence="3" id="KW-0378">Hydrolase</keyword>
<keyword evidence="4" id="KW-1185">Reference proteome</keyword>
<feature type="domain" description="Inosine/uridine-preferring nucleoside hydrolase" evidence="2">
    <location>
        <begin position="29"/>
        <end position="294"/>
    </location>
</feature>
<gene>
    <name evidence="3" type="ORF">SAMN05192573_12146</name>
</gene>
<evidence type="ECO:0000313" key="4">
    <source>
        <dbReference type="Proteomes" id="UP000199705"/>
    </source>
</evidence>
<dbReference type="PANTHER" id="PTHR43264:SF1">
    <property type="entry name" value="INOSINE_URIDINE-PREFERRING NUCLEOSIDE HYDROLASE DOMAIN-CONTAINING PROTEIN"/>
    <property type="match status" value="1"/>
</dbReference>
<dbReference type="STRING" id="551996.SAMN05192573_12146"/>
<dbReference type="PANTHER" id="PTHR43264">
    <property type="match status" value="1"/>
</dbReference>
<dbReference type="RefSeq" id="WP_091175053.1">
    <property type="nucleotide sequence ID" value="NZ_FNCG01000021.1"/>
</dbReference>
<dbReference type="EMBL" id="FNCG01000021">
    <property type="protein sequence ID" value="SDI45936.1"/>
    <property type="molecule type" value="Genomic_DNA"/>
</dbReference>
<protein>
    <submittedName>
        <fullName evidence="3">Inosine-uridine nucleoside N-ribohydrolase</fullName>
    </submittedName>
</protein>
<dbReference type="Gene3D" id="3.90.245.10">
    <property type="entry name" value="Ribonucleoside hydrolase-like"/>
    <property type="match status" value="1"/>
</dbReference>
<reference evidence="4" key="1">
    <citation type="submission" date="2016-10" db="EMBL/GenBank/DDBJ databases">
        <authorList>
            <person name="Varghese N."/>
            <person name="Submissions S."/>
        </authorList>
    </citation>
    <scope>NUCLEOTIDE SEQUENCE [LARGE SCALE GENOMIC DNA]</scope>
    <source>
        <strain evidence="4">Gh-67</strain>
    </source>
</reference>
<name>A0A1G8KRD2_9SPHI</name>
<dbReference type="GO" id="GO:0016799">
    <property type="term" value="F:hydrolase activity, hydrolyzing N-glycosyl compounds"/>
    <property type="evidence" value="ECO:0007669"/>
    <property type="project" value="InterPro"/>
</dbReference>
<evidence type="ECO:0000313" key="3">
    <source>
        <dbReference type="EMBL" id="SDI45936.1"/>
    </source>
</evidence>
<dbReference type="InterPro" id="IPR036452">
    <property type="entry name" value="Ribo_hydro-like"/>
</dbReference>
<proteinExistence type="predicted"/>
<sequence>MKFKSALLILAFIFHLNFVKAQKHSPVPVIFDTDIAGDYDDVGAMAMLHAFADKGEAQILATISCNAFETTAPTISVINTYFGRPNIPIGIVKKDKPNKDCAQQWAQAIIAKYPHNVKSNSQAVEAVALYRKLLAKQADGSVTIISVGFFTNLADLLRSGADKYSKLDGEQLVKKKVKKLVSMATGIGTDGKTFSEYNVNVDAASAQEVFKNWPTPITLSGFEIGEKILTGIRLINNTSIKNSPVKDAFQIALTKDNNTTGRNSWDETAVLTAIRGLKPYFTYRKLNMEIKDNGTDVVVPGERFLYLQFAMQPGDIAKDIEQLMMHQPVKEQR</sequence>
<organism evidence="3 4">
    <name type="scientific">Mucilaginibacter gossypii</name>
    <dbReference type="NCBI Taxonomy" id="551996"/>
    <lineage>
        <taxon>Bacteria</taxon>
        <taxon>Pseudomonadati</taxon>
        <taxon>Bacteroidota</taxon>
        <taxon>Sphingobacteriia</taxon>
        <taxon>Sphingobacteriales</taxon>
        <taxon>Sphingobacteriaceae</taxon>
        <taxon>Mucilaginibacter</taxon>
    </lineage>
</organism>
<dbReference type="Proteomes" id="UP000199705">
    <property type="component" value="Unassembled WGS sequence"/>
</dbReference>